<feature type="region of interest" description="Disordered" evidence="1">
    <location>
        <begin position="1"/>
        <end position="31"/>
    </location>
</feature>
<sequence length="217" mass="24312">MANHSNTAPARKTHPSSRQQTGQSGGLPMSASASVVSKWGAVLTEMRHTEESLWQTGAACGLHFSEGQANCNRPVTIKAGVKMTDQPDLPQGETRSERQPTSNVVVHLHEYRSSSQDPPPITFHRRELDLILRVYGRMVGEGEWRDYAMDHLRDRAVFSVFKRSGELPLFRIEKNPKLAAKQGAYSVVNTHGMILKRGHDLQQVLKVFDKMLKLIET</sequence>
<comment type="caution">
    <text evidence="2">The sequence shown here is derived from an EMBL/GenBank/DDBJ whole genome shotgun (WGS) entry which is preliminary data.</text>
</comment>
<evidence type="ECO:0008006" key="4">
    <source>
        <dbReference type="Google" id="ProtNLM"/>
    </source>
</evidence>
<keyword evidence="3" id="KW-1185">Reference proteome</keyword>
<evidence type="ECO:0000313" key="3">
    <source>
        <dbReference type="Proteomes" id="UP000585507"/>
    </source>
</evidence>
<dbReference type="AlphaFoldDB" id="A0A7W8UC48"/>
<name>A0A7W8UC48_9HYPH</name>
<dbReference type="EMBL" id="JACHBK010000007">
    <property type="protein sequence ID" value="MBB5536680.1"/>
    <property type="molecule type" value="Genomic_DNA"/>
</dbReference>
<feature type="region of interest" description="Disordered" evidence="1">
    <location>
        <begin position="83"/>
        <end position="102"/>
    </location>
</feature>
<proteinExistence type="predicted"/>
<organism evidence="2 3">
    <name type="scientific">Rhizobium giardinii</name>
    <dbReference type="NCBI Taxonomy" id="56731"/>
    <lineage>
        <taxon>Bacteria</taxon>
        <taxon>Pseudomonadati</taxon>
        <taxon>Pseudomonadota</taxon>
        <taxon>Alphaproteobacteria</taxon>
        <taxon>Hyphomicrobiales</taxon>
        <taxon>Rhizobiaceae</taxon>
        <taxon>Rhizobium/Agrobacterium group</taxon>
        <taxon>Rhizobium</taxon>
    </lineage>
</organism>
<dbReference type="Pfam" id="PF10984">
    <property type="entry name" value="DUF2794"/>
    <property type="match status" value="1"/>
</dbReference>
<evidence type="ECO:0000256" key="1">
    <source>
        <dbReference type="SAM" id="MobiDB-lite"/>
    </source>
</evidence>
<evidence type="ECO:0000313" key="2">
    <source>
        <dbReference type="EMBL" id="MBB5536680.1"/>
    </source>
</evidence>
<protein>
    <recommendedName>
        <fullName evidence="4">DUF2794 domain-containing protein</fullName>
    </recommendedName>
</protein>
<gene>
    <name evidence="2" type="ORF">GGD55_003391</name>
</gene>
<reference evidence="2 3" key="1">
    <citation type="submission" date="2020-08" db="EMBL/GenBank/DDBJ databases">
        <title>Genomic Encyclopedia of Type Strains, Phase IV (KMG-V): Genome sequencing to study the core and pangenomes of soil and plant-associated prokaryotes.</title>
        <authorList>
            <person name="Whitman W."/>
        </authorList>
    </citation>
    <scope>NUCLEOTIDE SEQUENCE [LARGE SCALE GENOMIC DNA]</scope>
    <source>
        <strain evidence="2 3">SEMIA 4084</strain>
    </source>
</reference>
<dbReference type="InterPro" id="IPR021252">
    <property type="entry name" value="DUF2794"/>
</dbReference>
<accession>A0A7W8UC48</accession>
<dbReference type="Proteomes" id="UP000585507">
    <property type="component" value="Unassembled WGS sequence"/>
</dbReference>